<dbReference type="InterPro" id="IPR003154">
    <property type="entry name" value="S1/P1nuclease"/>
</dbReference>
<keyword evidence="4" id="KW-0378">Hydrolase</keyword>
<dbReference type="SUPFAM" id="SSF48537">
    <property type="entry name" value="Phospholipase C/P1 nuclease"/>
    <property type="match status" value="1"/>
</dbReference>
<evidence type="ECO:0000256" key="4">
    <source>
        <dbReference type="ARBA" id="ARBA00022801"/>
    </source>
</evidence>
<keyword evidence="3 7" id="KW-0255">Endonuclease</keyword>
<dbReference type="CDD" id="cd11010">
    <property type="entry name" value="S1-P1_nuclease"/>
    <property type="match status" value="1"/>
</dbReference>
<evidence type="ECO:0000256" key="1">
    <source>
        <dbReference type="ARBA" id="ARBA00022722"/>
    </source>
</evidence>
<reference evidence="7" key="1">
    <citation type="submission" date="2018-06" db="EMBL/GenBank/DDBJ databases">
        <authorList>
            <person name="Zhirakovskaya E."/>
        </authorList>
    </citation>
    <scope>NUCLEOTIDE SEQUENCE</scope>
</reference>
<evidence type="ECO:0000256" key="2">
    <source>
        <dbReference type="ARBA" id="ARBA00022723"/>
    </source>
</evidence>
<dbReference type="AlphaFoldDB" id="A0A3B1AW96"/>
<protein>
    <submittedName>
        <fullName evidence="7">Endonuclease</fullName>
    </submittedName>
</protein>
<organism evidence="7">
    <name type="scientific">hydrothermal vent metagenome</name>
    <dbReference type="NCBI Taxonomy" id="652676"/>
    <lineage>
        <taxon>unclassified sequences</taxon>
        <taxon>metagenomes</taxon>
        <taxon>ecological metagenomes</taxon>
    </lineage>
</organism>
<evidence type="ECO:0000256" key="5">
    <source>
        <dbReference type="ARBA" id="ARBA00023157"/>
    </source>
</evidence>
<evidence type="ECO:0000256" key="6">
    <source>
        <dbReference type="ARBA" id="ARBA00023180"/>
    </source>
</evidence>
<dbReference type="PANTHER" id="PTHR33146">
    <property type="entry name" value="ENDONUCLEASE 4"/>
    <property type="match status" value="1"/>
</dbReference>
<evidence type="ECO:0000256" key="3">
    <source>
        <dbReference type="ARBA" id="ARBA00022759"/>
    </source>
</evidence>
<keyword evidence="6" id="KW-0325">Glycoprotein</keyword>
<gene>
    <name evidence="7" type="ORF">MNBD_ALPHA03-612</name>
</gene>
<dbReference type="GO" id="GO:0004519">
    <property type="term" value="F:endonuclease activity"/>
    <property type="evidence" value="ECO:0007669"/>
    <property type="project" value="UniProtKB-KW"/>
</dbReference>
<dbReference type="Pfam" id="PF02265">
    <property type="entry name" value="S1-P1_nuclease"/>
    <property type="match status" value="1"/>
</dbReference>
<accession>A0A3B1AW96</accession>
<dbReference type="GO" id="GO:0016788">
    <property type="term" value="F:hydrolase activity, acting on ester bonds"/>
    <property type="evidence" value="ECO:0007669"/>
    <property type="project" value="InterPro"/>
</dbReference>
<evidence type="ECO:0000313" key="7">
    <source>
        <dbReference type="EMBL" id="VAX04094.1"/>
    </source>
</evidence>
<keyword evidence="1" id="KW-0540">Nuclease</keyword>
<proteinExistence type="predicted"/>
<dbReference type="InterPro" id="IPR008947">
    <property type="entry name" value="PLipase_C/P1_nuclease_dom_sf"/>
</dbReference>
<dbReference type="PANTHER" id="PTHR33146:SF26">
    <property type="entry name" value="ENDONUCLEASE 4"/>
    <property type="match status" value="1"/>
</dbReference>
<dbReference type="EMBL" id="UOFW01000076">
    <property type="protein sequence ID" value="VAX04094.1"/>
    <property type="molecule type" value="Genomic_DNA"/>
</dbReference>
<keyword evidence="5" id="KW-1015">Disulfide bond</keyword>
<keyword evidence="2" id="KW-0479">Metal-binding</keyword>
<dbReference type="GO" id="GO:0003676">
    <property type="term" value="F:nucleic acid binding"/>
    <property type="evidence" value="ECO:0007669"/>
    <property type="project" value="InterPro"/>
</dbReference>
<dbReference type="GO" id="GO:0046872">
    <property type="term" value="F:metal ion binding"/>
    <property type="evidence" value="ECO:0007669"/>
    <property type="project" value="UniProtKB-KW"/>
</dbReference>
<dbReference type="GO" id="GO:0006308">
    <property type="term" value="P:DNA catabolic process"/>
    <property type="evidence" value="ECO:0007669"/>
    <property type="project" value="InterPro"/>
</dbReference>
<dbReference type="Gene3D" id="1.10.575.10">
    <property type="entry name" value="P1 Nuclease"/>
    <property type="match status" value="1"/>
</dbReference>
<name>A0A3B1AW96_9ZZZZ</name>
<sequence length="258" mass="29549">MRKFLSLLMIFSFIGVQTAGAYGNKGHRVVAEIADRHLTAQARKRIQEILGDQSLAEVAFWADEMKSNPDKYWRAANVFHYINVPPGGTFEGSVRNPKGDMLSAYEDFEATLKSKTSTRAEKEHALKFLVHIVGDMHQPMHFGHRKDQGGNRTKVMWFDEVTNLHSVWDSNLVEQENLSFTEMANFLDKASPEEIIEYQKAKPIDWIHEGLVLRDMAYDVGDRSFSWNYIYKNRPVIRAQLQKGGLRLAGVLNEIFAE</sequence>